<dbReference type="RefSeq" id="WP_119406784.1">
    <property type="nucleotide sequence ID" value="NZ_CP032869.1"/>
</dbReference>
<organism evidence="2 3">
    <name type="scientific">Mucilaginibacter celer</name>
    <dbReference type="NCBI Taxonomy" id="2305508"/>
    <lineage>
        <taxon>Bacteria</taxon>
        <taxon>Pseudomonadati</taxon>
        <taxon>Bacteroidota</taxon>
        <taxon>Sphingobacteriia</taxon>
        <taxon>Sphingobacteriales</taxon>
        <taxon>Sphingobacteriaceae</taxon>
        <taxon>Mucilaginibacter</taxon>
    </lineage>
</organism>
<dbReference type="EMBL" id="CP032869">
    <property type="protein sequence ID" value="AYL98511.1"/>
    <property type="molecule type" value="Genomic_DNA"/>
</dbReference>
<evidence type="ECO:0000313" key="3">
    <source>
        <dbReference type="Proteomes" id="UP000270046"/>
    </source>
</evidence>
<sequence length="243" mass="27640">MTKKILLTLFVAWAIISAEKASAQMATDSVALNHIVANYYTAIDRQSHLYNGPEYEFYDPVIKGNAYVFNIREFTPGSVKYDGVIYYNVPMLYDINKDVVVILLYNHFTKISLLSNRVSEFWLHNHHFVYINADAAGKHPVSAGFYDQLYAGKNISILVKRAKAIQNVTAAVTIETLFTETTDYYLKKGNDYFGFGGKGALLDLLKDKKKELRQYIKTSNIDYRENPEPAMTGIGAYYDHLVN</sequence>
<evidence type="ECO:0000256" key="1">
    <source>
        <dbReference type="SAM" id="SignalP"/>
    </source>
</evidence>
<dbReference type="AlphaFoldDB" id="A0A494VWP2"/>
<dbReference type="Proteomes" id="UP000270046">
    <property type="component" value="Chromosome"/>
</dbReference>
<feature type="signal peptide" evidence="1">
    <location>
        <begin position="1"/>
        <end position="23"/>
    </location>
</feature>
<protein>
    <submittedName>
        <fullName evidence="2">Uncharacterized protein</fullName>
    </submittedName>
</protein>
<keyword evidence="1" id="KW-0732">Signal</keyword>
<name>A0A494VWP2_9SPHI</name>
<accession>A0A494VWP2</accession>
<dbReference type="KEGG" id="muh:HYN43_025940"/>
<feature type="chain" id="PRO_5019834616" evidence="1">
    <location>
        <begin position="24"/>
        <end position="243"/>
    </location>
</feature>
<evidence type="ECO:0000313" key="2">
    <source>
        <dbReference type="EMBL" id="AYL98511.1"/>
    </source>
</evidence>
<keyword evidence="3" id="KW-1185">Reference proteome</keyword>
<gene>
    <name evidence="2" type="ORF">HYN43_025940</name>
</gene>
<dbReference type="OrthoDB" id="655382at2"/>
<proteinExistence type="predicted"/>
<reference evidence="2 3" key="1">
    <citation type="submission" date="2018-10" db="EMBL/GenBank/DDBJ databases">
        <title>Genome sequencing of Mucilaginibacter sp. HYN0043.</title>
        <authorList>
            <person name="Kim M."/>
            <person name="Yi H."/>
        </authorList>
    </citation>
    <scope>NUCLEOTIDE SEQUENCE [LARGE SCALE GENOMIC DNA]</scope>
    <source>
        <strain evidence="2 3">HYN0043</strain>
    </source>
</reference>